<protein>
    <submittedName>
        <fullName evidence="2">Uncharacterized protein</fullName>
    </submittedName>
</protein>
<name>A0A562I016_9GAMM</name>
<organism evidence="2 3">
    <name type="scientific">Azomonas agilis</name>
    <dbReference type="NCBI Taxonomy" id="116849"/>
    <lineage>
        <taxon>Bacteria</taxon>
        <taxon>Pseudomonadati</taxon>
        <taxon>Pseudomonadota</taxon>
        <taxon>Gammaproteobacteria</taxon>
        <taxon>Pseudomonadales</taxon>
        <taxon>Pseudomonadaceae</taxon>
        <taxon>Azomonas</taxon>
    </lineage>
</organism>
<comment type="caution">
    <text evidence="2">The sequence shown here is derived from an EMBL/GenBank/DDBJ whole genome shotgun (WGS) entry which is preliminary data.</text>
</comment>
<evidence type="ECO:0000313" key="2">
    <source>
        <dbReference type="EMBL" id="TWH64399.1"/>
    </source>
</evidence>
<dbReference type="Proteomes" id="UP000319627">
    <property type="component" value="Unassembled WGS sequence"/>
</dbReference>
<sequence length="107" mass="12098">METIHSGVLIPRKPRNQLPENMGIESHKTSELIPGKAGMKNDSGLGRVVTTFSDFKSEYSQLTHQHYDGWICSGEFRSEPMPEFRHRAMHEFRSLVGRNLGVTVTLA</sequence>
<gene>
    <name evidence="2" type="ORF">LX59_02346</name>
</gene>
<accession>A0A562I016</accession>
<proteinExistence type="predicted"/>
<evidence type="ECO:0000256" key="1">
    <source>
        <dbReference type="SAM" id="MobiDB-lite"/>
    </source>
</evidence>
<reference evidence="2 3" key="1">
    <citation type="submission" date="2019-07" db="EMBL/GenBank/DDBJ databases">
        <title>Genomic Encyclopedia of Type Strains, Phase I: the one thousand microbial genomes (KMG-I) project.</title>
        <authorList>
            <person name="Kyrpides N."/>
        </authorList>
    </citation>
    <scope>NUCLEOTIDE SEQUENCE [LARGE SCALE GENOMIC DNA]</scope>
    <source>
        <strain evidence="2 3">DSM 375</strain>
    </source>
</reference>
<dbReference type="AlphaFoldDB" id="A0A562I016"/>
<feature type="region of interest" description="Disordered" evidence="1">
    <location>
        <begin position="1"/>
        <end position="28"/>
    </location>
</feature>
<keyword evidence="3" id="KW-1185">Reference proteome</keyword>
<dbReference type="EMBL" id="VLKG01000009">
    <property type="protein sequence ID" value="TWH64399.1"/>
    <property type="molecule type" value="Genomic_DNA"/>
</dbReference>
<evidence type="ECO:0000313" key="3">
    <source>
        <dbReference type="Proteomes" id="UP000319627"/>
    </source>
</evidence>